<name>A0A979GSY9_CHIPD</name>
<dbReference type="AlphaFoldDB" id="A0A979GSY9"/>
<dbReference type="Proteomes" id="UP000002215">
    <property type="component" value="Chromosome"/>
</dbReference>
<dbReference type="RefSeq" id="WP_012788441.1">
    <property type="nucleotide sequence ID" value="NC_013132.1"/>
</dbReference>
<accession>A0A979GSY9</accession>
<proteinExistence type="predicted"/>
<gene>
    <name evidence="1" type="ordered locus">Cpin_0767</name>
</gene>
<reference evidence="1 2" key="2">
    <citation type="journal article" date="2010" name="Stand. Genomic Sci.">
        <title>Complete genome sequence of Chitinophaga pinensis type strain (UQM 2034).</title>
        <authorList>
            <person name="Glavina Del Rio T."/>
            <person name="Abt B."/>
            <person name="Spring S."/>
            <person name="Lapidus A."/>
            <person name="Nolan M."/>
            <person name="Tice H."/>
            <person name="Copeland A."/>
            <person name="Cheng J.F."/>
            <person name="Chen F."/>
            <person name="Bruce D."/>
            <person name="Goodwin L."/>
            <person name="Pitluck S."/>
            <person name="Ivanova N."/>
            <person name="Mavromatis K."/>
            <person name="Mikhailova N."/>
            <person name="Pati A."/>
            <person name="Chen A."/>
            <person name="Palaniappan K."/>
            <person name="Land M."/>
            <person name="Hauser L."/>
            <person name="Chang Y.J."/>
            <person name="Jeffries C.D."/>
            <person name="Chain P."/>
            <person name="Saunders E."/>
            <person name="Detter J.C."/>
            <person name="Brettin T."/>
            <person name="Rohde M."/>
            <person name="Goker M."/>
            <person name="Bristow J."/>
            <person name="Eisen J.A."/>
            <person name="Markowitz V."/>
            <person name="Hugenholtz P."/>
            <person name="Kyrpides N.C."/>
            <person name="Klenk H.P."/>
            <person name="Lucas S."/>
        </authorList>
    </citation>
    <scope>NUCLEOTIDE SEQUENCE [LARGE SCALE GENOMIC DNA]</scope>
    <source>
        <strain evidence="2">ATCC 43595 / DSM 2588 / LMG 13176 / NBRC 15968 / NCIMB 11800 / UQM 2034</strain>
    </source>
</reference>
<protein>
    <submittedName>
        <fullName evidence="1">Uncharacterized protein</fullName>
    </submittedName>
</protein>
<reference evidence="2" key="1">
    <citation type="submission" date="2009-08" db="EMBL/GenBank/DDBJ databases">
        <title>The complete genome of Chitinophaga pinensis DSM 2588.</title>
        <authorList>
            <consortium name="US DOE Joint Genome Institute (JGI-PGF)"/>
            <person name="Lucas S."/>
            <person name="Copeland A."/>
            <person name="Lapidus A."/>
            <person name="Glavina del Rio T."/>
            <person name="Dalin E."/>
            <person name="Tice H."/>
            <person name="Bruce D."/>
            <person name="Goodwin L."/>
            <person name="Pitluck S."/>
            <person name="Kyrpides N."/>
            <person name="Mavromatis K."/>
            <person name="Ivanova N."/>
            <person name="Mikhailova N."/>
            <person name="Sims D."/>
            <person name="Meinche L."/>
            <person name="Brettin T."/>
            <person name="Detter J.C."/>
            <person name="Han C."/>
            <person name="Larimer F."/>
            <person name="Land M."/>
            <person name="Hauser L."/>
            <person name="Markowitz V."/>
            <person name="Cheng J.-F."/>
            <person name="Hugenholtz P."/>
            <person name="Woyke T."/>
            <person name="Wu D."/>
            <person name="Spring S."/>
            <person name="Klenk H.-P."/>
            <person name="Eisen J.A."/>
        </authorList>
    </citation>
    <scope>NUCLEOTIDE SEQUENCE [LARGE SCALE GENOMIC DNA]</scope>
    <source>
        <strain evidence="2">ATCC 43595 / DSM 2588 / LMG 13176 / NBRC 15968 / NCIMB 11800 / UQM 2034</strain>
    </source>
</reference>
<dbReference type="KEGG" id="cpi:Cpin_0767"/>
<organism evidence="1 2">
    <name type="scientific">Chitinophaga pinensis (strain ATCC 43595 / DSM 2588 / LMG 13176 / NBRC 15968 / NCIMB 11800 / UQM 2034)</name>
    <dbReference type="NCBI Taxonomy" id="485918"/>
    <lineage>
        <taxon>Bacteria</taxon>
        <taxon>Pseudomonadati</taxon>
        <taxon>Bacteroidota</taxon>
        <taxon>Chitinophagia</taxon>
        <taxon>Chitinophagales</taxon>
        <taxon>Chitinophagaceae</taxon>
        <taxon>Chitinophaga</taxon>
    </lineage>
</organism>
<dbReference type="OrthoDB" id="677387at2"/>
<dbReference type="EMBL" id="CP001699">
    <property type="protein sequence ID" value="ACU58265.1"/>
    <property type="molecule type" value="Genomic_DNA"/>
</dbReference>
<evidence type="ECO:0000313" key="2">
    <source>
        <dbReference type="Proteomes" id="UP000002215"/>
    </source>
</evidence>
<sequence length="141" mass="16199">MSDLYSGKWEGQYTLGDGYPKEMIGDTTSFDITMEVTDGALKGTCRDDKRKVPMSTPAVIEGFVRGGFINFVKTYAHAIAQDKYNTFFEMPELPSHEVIYTGYYKDEIFEGEWEFVSHTEVFPDGSIRQYLFHGTWSMKKL</sequence>
<evidence type="ECO:0000313" key="1">
    <source>
        <dbReference type="EMBL" id="ACU58265.1"/>
    </source>
</evidence>